<dbReference type="PROSITE" id="PS00108">
    <property type="entry name" value="PROTEIN_KINASE_ST"/>
    <property type="match status" value="1"/>
</dbReference>
<protein>
    <recommendedName>
        <fullName evidence="7">Autophagy-related protein 1</fullName>
    </recommendedName>
</protein>
<dbReference type="Gene3D" id="1.10.510.10">
    <property type="entry name" value="Transferase(Phosphotransferase) domain 1"/>
    <property type="match status" value="1"/>
</dbReference>
<evidence type="ECO:0000256" key="2">
    <source>
        <dbReference type="ARBA" id="ARBA00005575"/>
    </source>
</evidence>
<dbReference type="EMBL" id="JAQQWI010000007">
    <property type="protein sequence ID" value="KAK8027155.1"/>
    <property type="molecule type" value="Genomic_DNA"/>
</dbReference>
<reference evidence="12 13" key="1">
    <citation type="submission" date="2023-01" db="EMBL/GenBank/DDBJ databases">
        <title>Analysis of 21 Apiospora genomes using comparative genomics revels a genus with tremendous synthesis potential of carbohydrate active enzymes and secondary metabolites.</title>
        <authorList>
            <person name="Sorensen T."/>
        </authorList>
    </citation>
    <scope>NUCLEOTIDE SEQUENCE [LARGE SCALE GENOMIC DNA]</scope>
    <source>
        <strain evidence="12 13">CBS 20057</strain>
    </source>
</reference>
<dbReference type="InterPro" id="IPR000719">
    <property type="entry name" value="Prot_kinase_dom"/>
</dbReference>
<keyword evidence="6" id="KW-0072">Autophagy</keyword>
<dbReference type="PROSITE" id="PS00107">
    <property type="entry name" value="PROTEIN_KINASE_ATP"/>
    <property type="match status" value="1"/>
</dbReference>
<dbReference type="InterPro" id="IPR000253">
    <property type="entry name" value="FHA_dom"/>
</dbReference>
<feature type="region of interest" description="Disordered" evidence="9">
    <location>
        <begin position="242"/>
        <end position="272"/>
    </location>
</feature>
<dbReference type="Gene3D" id="2.60.200.20">
    <property type="match status" value="1"/>
</dbReference>
<feature type="compositionally biased region" description="Low complexity" evidence="9">
    <location>
        <begin position="9"/>
        <end position="18"/>
    </location>
</feature>
<feature type="domain" description="Protein kinase" evidence="11">
    <location>
        <begin position="284"/>
        <end position="569"/>
    </location>
</feature>
<dbReference type="PROSITE" id="PS50006">
    <property type="entry name" value="FHA_DOMAIN"/>
    <property type="match status" value="1"/>
</dbReference>
<proteinExistence type="inferred from homology"/>
<keyword evidence="5 8" id="KW-0067">ATP-binding</keyword>
<name>A0ABR1S5N9_9PEZI</name>
<dbReference type="SUPFAM" id="SSF49879">
    <property type="entry name" value="SMAD/FHA domain"/>
    <property type="match status" value="1"/>
</dbReference>
<dbReference type="InterPro" id="IPR045269">
    <property type="entry name" value="Atg1-like"/>
</dbReference>
<evidence type="ECO:0000256" key="5">
    <source>
        <dbReference type="ARBA" id="ARBA00022840"/>
    </source>
</evidence>
<keyword evidence="4 8" id="KW-0547">Nucleotide-binding</keyword>
<organism evidence="12 13">
    <name type="scientific">Apiospora marii</name>
    <dbReference type="NCBI Taxonomy" id="335849"/>
    <lineage>
        <taxon>Eukaryota</taxon>
        <taxon>Fungi</taxon>
        <taxon>Dikarya</taxon>
        <taxon>Ascomycota</taxon>
        <taxon>Pezizomycotina</taxon>
        <taxon>Sordariomycetes</taxon>
        <taxon>Xylariomycetidae</taxon>
        <taxon>Amphisphaeriales</taxon>
        <taxon>Apiosporaceae</taxon>
        <taxon>Apiospora</taxon>
    </lineage>
</organism>
<evidence type="ECO:0000256" key="7">
    <source>
        <dbReference type="ARBA" id="ARBA00030237"/>
    </source>
</evidence>
<evidence type="ECO:0000259" key="10">
    <source>
        <dbReference type="PROSITE" id="PS50006"/>
    </source>
</evidence>
<dbReference type="SMART" id="SM00220">
    <property type="entry name" value="S_TKc"/>
    <property type="match status" value="1"/>
</dbReference>
<dbReference type="SUPFAM" id="SSF56112">
    <property type="entry name" value="Protein kinase-like (PK-like)"/>
    <property type="match status" value="1"/>
</dbReference>
<evidence type="ECO:0000259" key="11">
    <source>
        <dbReference type="PROSITE" id="PS50011"/>
    </source>
</evidence>
<feature type="domain" description="FHA" evidence="10">
    <location>
        <begin position="115"/>
        <end position="168"/>
    </location>
</feature>
<evidence type="ECO:0000256" key="1">
    <source>
        <dbReference type="ARBA" id="ARBA00004623"/>
    </source>
</evidence>
<dbReference type="InterPro" id="IPR008271">
    <property type="entry name" value="Ser/Thr_kinase_AS"/>
</dbReference>
<evidence type="ECO:0000256" key="9">
    <source>
        <dbReference type="SAM" id="MobiDB-lite"/>
    </source>
</evidence>
<comment type="caution">
    <text evidence="12">The sequence shown here is derived from an EMBL/GenBank/DDBJ whole genome shotgun (WGS) entry which is preliminary data.</text>
</comment>
<keyword evidence="13" id="KW-1185">Reference proteome</keyword>
<gene>
    <name evidence="12" type="ORF">PG991_004211</name>
</gene>
<dbReference type="PANTHER" id="PTHR24348">
    <property type="entry name" value="SERINE/THREONINE-PROTEIN KINASE UNC-51-RELATED"/>
    <property type="match status" value="1"/>
</dbReference>
<dbReference type="Proteomes" id="UP001396898">
    <property type="component" value="Unassembled WGS sequence"/>
</dbReference>
<dbReference type="InterPro" id="IPR008984">
    <property type="entry name" value="SMAD_FHA_dom_sf"/>
</dbReference>
<evidence type="ECO:0000256" key="6">
    <source>
        <dbReference type="ARBA" id="ARBA00023006"/>
    </source>
</evidence>
<feature type="binding site" evidence="8">
    <location>
        <position position="313"/>
    </location>
    <ligand>
        <name>ATP</name>
        <dbReference type="ChEBI" id="CHEBI:30616"/>
    </ligand>
</feature>
<dbReference type="SMART" id="SM00240">
    <property type="entry name" value="FHA"/>
    <property type="match status" value="1"/>
</dbReference>
<feature type="region of interest" description="Disordered" evidence="9">
    <location>
        <begin position="689"/>
        <end position="708"/>
    </location>
</feature>
<keyword evidence="3" id="KW-0813">Transport</keyword>
<sequence>MDDPAEDSQATQQATQTALDPRRLGKQNSGFSDEDISDIVCLLYPNSENASREIQRIADSPEFSPHITGRYAADAIDSDLYREDGAREFGRTRGLGDHAIVLKLSSVVKSPHLGFTFGRNQTRCDICFTHDPHRRLSNIHFRIYINKYGVVLLEDQSTNGTIVDDILLKKKNAEDGSGAVRRTLESGSTVKIFMHQNNDDLQFIVRVPRRDDHLEAEFQKNLNNYLRRLQSQDPDRTIIAPNTAPGAKLMPPPHQRRQQRSPIDETTQLNTERFPREWRGGDKYSRVGVIGKGAFATVYKVTSKYNGLPYAAKELDKRKFMKNGILDQKVENEMKIMQRVHHPNIVQYIEHFDWDTHQFFIVMEYVPGGDLGKLVQENNAITEPYVKIIASQLVDAVGYLHDNKITHRDVKPDNILVESTNPELIVKLTDFGLSKMIDTEQTFLKTFCGTLLYCAPEVYSEYSTYDENGRRVRRQDRKPVNRERYDHAVDIWSLGGVLFYAITGSPPFPVKNGISYTELLHHIMTRPLDTRPLVQQNVSAEGIDFLQRMIDRRPETRATIQELMAHPWLNETASESFDEISDDGLEQGASQLSLHDGQHSAGLAEASALLEPLPDFTMDELAQLEDVEEDKENYTFEDNQAATEQLWGEVNNSAFGSSGAVHESRLNLPLSGVSAGETEIIGGTEILDSFDSDELSTPRQPKLSQPRAILSSDDTLSIGNSRSMALGAGSQSLGGAESILENLNMKSLARTEPSLRIEGGDLSTSKRKPGYDSSDEFDRPSAALRPSFKRIKSKEDDDSEEDAVESELGLFASVPPIIRSESGRQMDYPLHKTTFWDSADRQTWHLDYPEMTHLQYAAFTEAVQKRNEDFSPGKSPLWDLAMRYFPPKRNKPLGSTMAPQETQRALLRRDSRSLGRFRDWDAPQADPLALDDELASIPSTLAPDSQLLNATHESEPRRKTVARLVSTPKSGPMPGSLIGGICLSMEDPIMSWGRERDNTVVYQYPLESKVPKYAFRVMLWREGYTGSPTDFRPWGRSRSAGSATLRASPEPESFAFYISTKATNGLRINNNPLQPNEPKNPKAPSKYWMKLHHGDTIVFWGTDDVHNQAKLDFECYWGGSATRRPADEPPTCVPDGVARKLDSTWTRAEKSLHADRMRAEADADHEGRMRDISREQERSKLFERRRAEAVRALALRASRQPSPLGPPPFGRAIPRYRQNSPVVYSNV</sequence>
<evidence type="ECO:0000313" key="12">
    <source>
        <dbReference type="EMBL" id="KAK8027155.1"/>
    </source>
</evidence>
<comment type="similarity">
    <text evidence="2">Belongs to the protein kinase superfamily. CAMK Ser/Thr protein kinase family. CHEK2 subfamily.</text>
</comment>
<dbReference type="Pfam" id="PF00498">
    <property type="entry name" value="FHA"/>
    <property type="match status" value="1"/>
</dbReference>
<dbReference type="InterPro" id="IPR011009">
    <property type="entry name" value="Kinase-like_dom_sf"/>
</dbReference>
<feature type="region of interest" description="Disordered" evidence="9">
    <location>
        <begin position="1"/>
        <end position="31"/>
    </location>
</feature>
<evidence type="ECO:0000313" key="13">
    <source>
        <dbReference type="Proteomes" id="UP001396898"/>
    </source>
</evidence>
<comment type="subcellular location">
    <subcellularLocation>
        <location evidence="1">Preautophagosomal structure membrane</location>
        <topology evidence="1">Peripheral membrane protein</topology>
    </subcellularLocation>
</comment>
<dbReference type="InterPro" id="IPR017441">
    <property type="entry name" value="Protein_kinase_ATP_BS"/>
</dbReference>
<evidence type="ECO:0000256" key="3">
    <source>
        <dbReference type="ARBA" id="ARBA00022448"/>
    </source>
</evidence>
<evidence type="ECO:0000256" key="4">
    <source>
        <dbReference type="ARBA" id="ARBA00022741"/>
    </source>
</evidence>
<evidence type="ECO:0000256" key="8">
    <source>
        <dbReference type="PROSITE-ProRule" id="PRU10141"/>
    </source>
</evidence>
<accession>A0ABR1S5N9</accession>
<dbReference type="Pfam" id="PF00069">
    <property type="entry name" value="Pkinase"/>
    <property type="match status" value="1"/>
</dbReference>
<dbReference type="PROSITE" id="PS50011">
    <property type="entry name" value="PROTEIN_KINASE_DOM"/>
    <property type="match status" value="1"/>
</dbReference>
<feature type="region of interest" description="Disordered" evidence="9">
    <location>
        <begin position="751"/>
        <end position="804"/>
    </location>
</feature>